<proteinExistence type="predicted"/>
<dbReference type="RefSeq" id="WP_344913153.1">
    <property type="nucleotide sequence ID" value="NZ_BAAAYO010000011.1"/>
</dbReference>
<keyword evidence="2" id="KW-1185">Reference proteome</keyword>
<dbReference type="Proteomes" id="UP001589619">
    <property type="component" value="Unassembled WGS sequence"/>
</dbReference>
<accession>A0ABV5W8F5</accession>
<protein>
    <recommendedName>
        <fullName evidence="3">Leucine-rich repeat domain-containing protein</fullName>
    </recommendedName>
</protein>
<dbReference type="EMBL" id="JBHMAG010000025">
    <property type="protein sequence ID" value="MFB9756667.1"/>
    <property type="molecule type" value="Genomic_DNA"/>
</dbReference>
<reference evidence="1 2" key="1">
    <citation type="submission" date="2024-09" db="EMBL/GenBank/DDBJ databases">
        <authorList>
            <person name="Sun Q."/>
            <person name="Mori K."/>
        </authorList>
    </citation>
    <scope>NUCLEOTIDE SEQUENCE [LARGE SCALE GENOMIC DNA]</scope>
    <source>
        <strain evidence="1 2">JCM 12520</strain>
    </source>
</reference>
<gene>
    <name evidence="1" type="ORF">ACFFNY_34255</name>
</gene>
<evidence type="ECO:0000313" key="2">
    <source>
        <dbReference type="Proteomes" id="UP001589619"/>
    </source>
</evidence>
<organism evidence="1 2">
    <name type="scientific">Paenibacillus hodogayensis</name>
    <dbReference type="NCBI Taxonomy" id="279208"/>
    <lineage>
        <taxon>Bacteria</taxon>
        <taxon>Bacillati</taxon>
        <taxon>Bacillota</taxon>
        <taxon>Bacilli</taxon>
        <taxon>Bacillales</taxon>
        <taxon>Paenibacillaceae</taxon>
        <taxon>Paenibacillus</taxon>
    </lineage>
</organism>
<evidence type="ECO:0000313" key="1">
    <source>
        <dbReference type="EMBL" id="MFB9756667.1"/>
    </source>
</evidence>
<name>A0ABV5W8F5_9BACL</name>
<comment type="caution">
    <text evidence="1">The sequence shown here is derived from an EMBL/GenBank/DDBJ whole genome shotgun (WGS) entry which is preliminary data.</text>
</comment>
<evidence type="ECO:0008006" key="3">
    <source>
        <dbReference type="Google" id="ProtNLM"/>
    </source>
</evidence>
<sequence>MGQLSIAQNNLALDNNKIKSLPSRFDLTGSRFPNAWENSFKCGTIPLQPFFIFENR</sequence>